<evidence type="ECO:0000259" key="3">
    <source>
        <dbReference type="PROSITE" id="PS50097"/>
    </source>
</evidence>
<reference evidence="4" key="2">
    <citation type="journal article" date="2021" name="Genome Biol. Evol.">
        <title>Developing a high-quality reference genome for a parasitic bivalve with doubly uniparental inheritance (Bivalvia: Unionida).</title>
        <authorList>
            <person name="Smith C.H."/>
        </authorList>
    </citation>
    <scope>NUCLEOTIDE SEQUENCE</scope>
    <source>
        <strain evidence="4">CHS0354</strain>
        <tissue evidence="4">Mantle</tissue>
    </source>
</reference>
<dbReference type="Gene3D" id="1.25.40.420">
    <property type="match status" value="1"/>
</dbReference>
<dbReference type="Proteomes" id="UP001195483">
    <property type="component" value="Unassembled WGS sequence"/>
</dbReference>
<dbReference type="GO" id="GO:0005829">
    <property type="term" value="C:cytosol"/>
    <property type="evidence" value="ECO:0007669"/>
    <property type="project" value="TreeGrafter"/>
</dbReference>
<keyword evidence="5" id="KW-1185">Reference proteome</keyword>
<keyword evidence="2" id="KW-0963">Cytoplasm</keyword>
<dbReference type="InterPro" id="IPR012983">
    <property type="entry name" value="PHR"/>
</dbReference>
<evidence type="ECO:0000256" key="2">
    <source>
        <dbReference type="ARBA" id="ARBA00022490"/>
    </source>
</evidence>
<dbReference type="InterPro" id="IPR000210">
    <property type="entry name" value="BTB/POZ_dom"/>
</dbReference>
<dbReference type="SUPFAM" id="SSF54695">
    <property type="entry name" value="POZ domain"/>
    <property type="match status" value="1"/>
</dbReference>
<dbReference type="PANTHER" id="PTHR45774:SF4">
    <property type="entry name" value="AXUNDEAD, ISOFORM F"/>
    <property type="match status" value="1"/>
</dbReference>
<name>A0AAE0SF98_9BIVA</name>
<comment type="caution">
    <text evidence="4">The sequence shown here is derived from an EMBL/GenBank/DDBJ whole genome shotgun (WGS) entry which is preliminary data.</text>
</comment>
<reference evidence="4" key="1">
    <citation type="journal article" date="2021" name="Genome Biol. Evol.">
        <title>A High-Quality Reference Genome for a Parasitic Bivalve with Doubly Uniparental Inheritance (Bivalvia: Unionida).</title>
        <authorList>
            <person name="Smith C.H."/>
        </authorList>
    </citation>
    <scope>NUCLEOTIDE SEQUENCE</scope>
    <source>
        <strain evidence="4">CHS0354</strain>
    </source>
</reference>
<dbReference type="SMART" id="SM00225">
    <property type="entry name" value="BTB"/>
    <property type="match status" value="1"/>
</dbReference>
<comment type="subcellular location">
    <subcellularLocation>
        <location evidence="1">Cytoplasm</location>
    </subcellularLocation>
</comment>
<dbReference type="Pfam" id="PF08005">
    <property type="entry name" value="PHR"/>
    <property type="match status" value="1"/>
</dbReference>
<dbReference type="PANTHER" id="PTHR45774">
    <property type="entry name" value="BTB/POZ DOMAIN-CONTAINING"/>
    <property type="match status" value="1"/>
</dbReference>
<organism evidence="4 5">
    <name type="scientific">Potamilus streckersoni</name>
    <dbReference type="NCBI Taxonomy" id="2493646"/>
    <lineage>
        <taxon>Eukaryota</taxon>
        <taxon>Metazoa</taxon>
        <taxon>Spiralia</taxon>
        <taxon>Lophotrochozoa</taxon>
        <taxon>Mollusca</taxon>
        <taxon>Bivalvia</taxon>
        <taxon>Autobranchia</taxon>
        <taxon>Heteroconchia</taxon>
        <taxon>Palaeoheterodonta</taxon>
        <taxon>Unionida</taxon>
        <taxon>Unionoidea</taxon>
        <taxon>Unionidae</taxon>
        <taxon>Ambleminae</taxon>
        <taxon>Lampsilini</taxon>
        <taxon>Potamilus</taxon>
    </lineage>
</organism>
<dbReference type="Pfam" id="PF07707">
    <property type="entry name" value="BACK"/>
    <property type="match status" value="1"/>
</dbReference>
<reference evidence="4" key="3">
    <citation type="submission" date="2023-05" db="EMBL/GenBank/DDBJ databases">
        <authorList>
            <person name="Smith C.H."/>
        </authorList>
    </citation>
    <scope>NUCLEOTIDE SEQUENCE</scope>
    <source>
        <strain evidence="4">CHS0354</strain>
        <tissue evidence="4">Mantle</tissue>
    </source>
</reference>
<evidence type="ECO:0000313" key="4">
    <source>
        <dbReference type="EMBL" id="KAK3590977.1"/>
    </source>
</evidence>
<dbReference type="InterPro" id="IPR011333">
    <property type="entry name" value="SKP1/BTB/POZ_sf"/>
</dbReference>
<dbReference type="InterPro" id="IPR011705">
    <property type="entry name" value="BACK"/>
</dbReference>
<dbReference type="AlphaFoldDB" id="A0AAE0SF98"/>
<dbReference type="InterPro" id="IPR038648">
    <property type="entry name" value="PHR_sf"/>
</dbReference>
<sequence length="444" mass="51105">MHVQRLFVEYDLCTTFHRGIHADWQAELRLLDSNRYMFENEVDCDVTFFVGKQRQIVTAHKYVLLSRSSVFYAMLCGPMKETGSIDVPDIEPGIFQQLLRFMYYEAFEPNGDCILALLYAAKKYAVHFLVKKCVKWLKNSVGVEDVCYIFQQAHALDETDLSSKCLEFIMDNGHSVLKQLSFKELSSGCVELIIKQKELCAKEEEIYEAVKGWAQNECSRRNIEPSAGNMREVLGGLRSHIRYALMDRKYFADRVVVDDILTTDEKLQLCRSFLVSDDLDSTCFIKTRRKLIFKQMRRVMRFSSLALPCPTASMTHAIEFKCSSRVFLRGIVIYGASSPSFFSRVRIEIMDEFKHILPLMNCCKLILCVKFQEIHFNQPVLLEPTWYTVILSIENTNWNTFCGDKGEEIASIDDGVFIKFRDCVLSKGSKHASMGHIPGLMLSN</sequence>
<dbReference type="Gene3D" id="3.30.710.10">
    <property type="entry name" value="Potassium Channel Kv1.1, Chain A"/>
    <property type="match status" value="1"/>
</dbReference>
<dbReference type="SMART" id="SM00875">
    <property type="entry name" value="BACK"/>
    <property type="match status" value="1"/>
</dbReference>
<dbReference type="PROSITE" id="PS50097">
    <property type="entry name" value="BTB"/>
    <property type="match status" value="1"/>
</dbReference>
<accession>A0AAE0SF98</accession>
<protein>
    <recommendedName>
        <fullName evidence="3">BTB domain-containing protein</fullName>
    </recommendedName>
</protein>
<dbReference type="EMBL" id="JAEAOA010001235">
    <property type="protein sequence ID" value="KAK3590977.1"/>
    <property type="molecule type" value="Genomic_DNA"/>
</dbReference>
<feature type="domain" description="BTB" evidence="3">
    <location>
        <begin position="44"/>
        <end position="103"/>
    </location>
</feature>
<dbReference type="Gene3D" id="2.60.120.820">
    <property type="entry name" value="PHR domain"/>
    <property type="match status" value="1"/>
</dbReference>
<dbReference type="GO" id="GO:0022008">
    <property type="term" value="P:neurogenesis"/>
    <property type="evidence" value="ECO:0007669"/>
    <property type="project" value="TreeGrafter"/>
</dbReference>
<gene>
    <name evidence="4" type="ORF">CHS0354_020330</name>
</gene>
<dbReference type="Pfam" id="PF00651">
    <property type="entry name" value="BTB"/>
    <property type="match status" value="1"/>
</dbReference>
<proteinExistence type="predicted"/>
<evidence type="ECO:0000313" key="5">
    <source>
        <dbReference type="Proteomes" id="UP001195483"/>
    </source>
</evidence>
<evidence type="ECO:0000256" key="1">
    <source>
        <dbReference type="ARBA" id="ARBA00004496"/>
    </source>
</evidence>